<name>A0A7J7K4V3_BUGNE</name>
<accession>A0A7J7K4V3</accession>
<dbReference type="Pfam" id="PF02263">
    <property type="entry name" value="GBP"/>
    <property type="match status" value="1"/>
</dbReference>
<evidence type="ECO:0000313" key="3">
    <source>
        <dbReference type="Proteomes" id="UP000593567"/>
    </source>
</evidence>
<dbReference type="InterPro" id="IPR015894">
    <property type="entry name" value="Guanylate-bd_N"/>
</dbReference>
<organism evidence="2 3">
    <name type="scientific">Bugula neritina</name>
    <name type="common">Brown bryozoan</name>
    <name type="synonym">Sertularia neritina</name>
    <dbReference type="NCBI Taxonomy" id="10212"/>
    <lineage>
        <taxon>Eukaryota</taxon>
        <taxon>Metazoa</taxon>
        <taxon>Spiralia</taxon>
        <taxon>Lophotrochozoa</taxon>
        <taxon>Bryozoa</taxon>
        <taxon>Gymnolaemata</taxon>
        <taxon>Cheilostomatida</taxon>
        <taxon>Flustrina</taxon>
        <taxon>Buguloidea</taxon>
        <taxon>Bugulidae</taxon>
        <taxon>Bugula</taxon>
    </lineage>
</organism>
<gene>
    <name evidence="2" type="ORF">EB796_008445</name>
</gene>
<dbReference type="AlphaFoldDB" id="A0A7J7K4V3"/>
<proteinExistence type="predicted"/>
<feature type="domain" description="Guanylate-binding protein N-terminal" evidence="1">
    <location>
        <begin position="2"/>
        <end position="68"/>
    </location>
</feature>
<dbReference type="GO" id="GO:0003924">
    <property type="term" value="F:GTPase activity"/>
    <property type="evidence" value="ECO:0007669"/>
    <property type="project" value="InterPro"/>
</dbReference>
<dbReference type="InterPro" id="IPR027417">
    <property type="entry name" value="P-loop_NTPase"/>
</dbReference>
<dbReference type="OrthoDB" id="7788754at2759"/>
<dbReference type="Proteomes" id="UP000593567">
    <property type="component" value="Unassembled WGS sequence"/>
</dbReference>
<comment type="caution">
    <text evidence="2">The sequence shown here is derived from an EMBL/GenBank/DDBJ whole genome shotgun (WGS) entry which is preliminary data.</text>
</comment>
<evidence type="ECO:0000313" key="2">
    <source>
        <dbReference type="EMBL" id="KAF6033247.1"/>
    </source>
</evidence>
<keyword evidence="3" id="KW-1185">Reference proteome</keyword>
<evidence type="ECO:0000259" key="1">
    <source>
        <dbReference type="Pfam" id="PF02263"/>
    </source>
</evidence>
<dbReference type="GO" id="GO:0005525">
    <property type="term" value="F:GTP binding"/>
    <property type="evidence" value="ECO:0007669"/>
    <property type="project" value="InterPro"/>
</dbReference>
<sequence>MIGVAREGKSFLLNLYMNYLNHLAKVSTIMEMIKIGSFLKQELGVPWGKSEEAVTEGISVWSKPFIIEQERVKGQTPTLAC</sequence>
<reference evidence="2" key="1">
    <citation type="submission" date="2020-06" db="EMBL/GenBank/DDBJ databases">
        <title>Draft genome of Bugula neritina, a colonial animal packing powerful symbionts and potential medicines.</title>
        <authorList>
            <person name="Rayko M."/>
        </authorList>
    </citation>
    <scope>NUCLEOTIDE SEQUENCE [LARGE SCALE GENOMIC DNA]</scope>
    <source>
        <strain evidence="2">Kwan_BN1</strain>
    </source>
</reference>
<dbReference type="EMBL" id="VXIV02001414">
    <property type="protein sequence ID" value="KAF6033247.1"/>
    <property type="molecule type" value="Genomic_DNA"/>
</dbReference>
<dbReference type="Gene3D" id="3.40.50.300">
    <property type="entry name" value="P-loop containing nucleotide triphosphate hydrolases"/>
    <property type="match status" value="1"/>
</dbReference>
<protein>
    <recommendedName>
        <fullName evidence="1">Guanylate-binding protein N-terminal domain-containing protein</fullName>
    </recommendedName>
</protein>